<dbReference type="PANTHER" id="PTHR44147">
    <property type="entry name" value="DEHYDROGENASE/REDUCTASE SDR FAMILY MEMBER 1"/>
    <property type="match status" value="1"/>
</dbReference>
<dbReference type="Gene3D" id="3.40.50.720">
    <property type="entry name" value="NAD(P)-binding Rossmann-like Domain"/>
    <property type="match status" value="1"/>
</dbReference>
<name>A0A1I4LLQ1_9BACI</name>
<accession>A0A1I4LLQ1</accession>
<dbReference type="Pfam" id="PF00106">
    <property type="entry name" value="adh_short"/>
    <property type="match status" value="1"/>
</dbReference>
<dbReference type="InterPro" id="IPR002347">
    <property type="entry name" value="SDR_fam"/>
</dbReference>
<dbReference type="Proteomes" id="UP000198565">
    <property type="component" value="Unassembled WGS sequence"/>
</dbReference>
<dbReference type="PRINTS" id="PR00081">
    <property type="entry name" value="GDHRDH"/>
</dbReference>
<dbReference type="AlphaFoldDB" id="A0A1I4LLQ1"/>
<dbReference type="RefSeq" id="WP_091483654.1">
    <property type="nucleotide sequence ID" value="NZ_FOTR01000005.1"/>
</dbReference>
<dbReference type="PANTHER" id="PTHR44147:SF2">
    <property type="entry name" value="DEHYDROGENASE_REDUCTASE SDR FAMILY MEMBER 1"/>
    <property type="match status" value="1"/>
</dbReference>
<proteinExistence type="predicted"/>
<evidence type="ECO:0000313" key="2">
    <source>
        <dbReference type="Proteomes" id="UP000198565"/>
    </source>
</evidence>
<keyword evidence="2" id="KW-1185">Reference proteome</keyword>
<organism evidence="1 2">
    <name type="scientific">Gracilibacillus orientalis</name>
    <dbReference type="NCBI Taxonomy" id="334253"/>
    <lineage>
        <taxon>Bacteria</taxon>
        <taxon>Bacillati</taxon>
        <taxon>Bacillota</taxon>
        <taxon>Bacilli</taxon>
        <taxon>Bacillales</taxon>
        <taxon>Bacillaceae</taxon>
        <taxon>Gracilibacillus</taxon>
    </lineage>
</organism>
<dbReference type="EMBL" id="FOTR01000005">
    <property type="protein sequence ID" value="SFL91753.1"/>
    <property type="molecule type" value="Genomic_DNA"/>
</dbReference>
<dbReference type="NCBIfam" id="NF006159">
    <property type="entry name" value="PRK08303.1"/>
    <property type="match status" value="1"/>
</dbReference>
<reference evidence="2" key="1">
    <citation type="submission" date="2016-10" db="EMBL/GenBank/DDBJ databases">
        <authorList>
            <person name="Varghese N."/>
            <person name="Submissions S."/>
        </authorList>
    </citation>
    <scope>NUCLEOTIDE SEQUENCE [LARGE SCALE GENOMIC DNA]</scope>
    <source>
        <strain evidence="2">CGMCC 1.4250</strain>
    </source>
</reference>
<dbReference type="SUPFAM" id="SSF51735">
    <property type="entry name" value="NAD(P)-binding Rossmann-fold domains"/>
    <property type="match status" value="1"/>
</dbReference>
<evidence type="ECO:0000313" key="1">
    <source>
        <dbReference type="EMBL" id="SFL91753.1"/>
    </source>
</evidence>
<dbReference type="OrthoDB" id="63584at2"/>
<dbReference type="STRING" id="334253.SAMN04487943_10586"/>
<protein>
    <submittedName>
        <fullName evidence="1">NAD(P)-dependent dehydrogenase, short-chain alcohol dehydrogenase family</fullName>
    </submittedName>
</protein>
<gene>
    <name evidence="1" type="ORF">SAMN04487943_10586</name>
</gene>
<dbReference type="InterPro" id="IPR036291">
    <property type="entry name" value="NAD(P)-bd_dom_sf"/>
</dbReference>
<sequence length="293" mass="32367">MNSLKGKVAVVAGATRGAGRAIAVMLGKAGATVYVTGRSVRGKPSALGRPETIEETAELVNQQGGNGIAVKVDHTLEQEVKVLFERIEMEQGKLDILVNDVWGGDPLTNWDQPFWEHNLHNGLKIQTQAVHSHIITSHYAIPLMIKQREGLVVEITDGVNYDYRGNLYYSLAKISAIHLAEAMAHDLEKHQITAVAVTPGFLRSEAMLDHFGVTEENWKEATKIEPHFIASESPYYIAKGIAALSSDRGIFQKTGQILSSWELAKEYDFTDTDGTKPDWGDYFNKTFNGKAKE</sequence>